<evidence type="ECO:0000256" key="2">
    <source>
        <dbReference type="ARBA" id="ARBA00023125"/>
    </source>
</evidence>
<evidence type="ECO:0000313" key="5">
    <source>
        <dbReference type="EMBL" id="MDD1782788.1"/>
    </source>
</evidence>
<gene>
    <name evidence="5" type="ORF">LRP49_16565</name>
</gene>
<name>A0ABT5QP77_9GAMM</name>
<dbReference type="Pfam" id="PF12625">
    <property type="entry name" value="Arabinose_bd"/>
    <property type="match status" value="1"/>
</dbReference>
<comment type="caution">
    <text evidence="5">The sequence shown here is derived from an EMBL/GenBank/DDBJ whole genome shotgun (WGS) entry which is preliminary data.</text>
</comment>
<keyword evidence="2" id="KW-0238">DNA-binding</keyword>
<dbReference type="PRINTS" id="PR00032">
    <property type="entry name" value="HTHARAC"/>
</dbReference>
<accession>A0ABT5QP77</accession>
<dbReference type="SUPFAM" id="SSF46689">
    <property type="entry name" value="Homeodomain-like"/>
    <property type="match status" value="1"/>
</dbReference>
<dbReference type="Proteomes" id="UP001149821">
    <property type="component" value="Unassembled WGS sequence"/>
</dbReference>
<dbReference type="InterPro" id="IPR018060">
    <property type="entry name" value="HTH_AraC"/>
</dbReference>
<reference evidence="5" key="1">
    <citation type="submission" date="2021-12" db="EMBL/GenBank/DDBJ databases">
        <title>Enterovibrio ZSDZ35 sp. nov. and Enterovibrio ZSDZ42 sp. nov., isolated from coastal seawater in Qingdao.</title>
        <authorList>
            <person name="Zhang P."/>
        </authorList>
    </citation>
    <scope>NUCLEOTIDE SEQUENCE</scope>
    <source>
        <strain evidence="5">ZSDZ35</strain>
    </source>
</reference>
<evidence type="ECO:0000313" key="6">
    <source>
        <dbReference type="Proteomes" id="UP001149821"/>
    </source>
</evidence>
<dbReference type="EMBL" id="JAJUBB010000013">
    <property type="protein sequence ID" value="MDD1782788.1"/>
    <property type="molecule type" value="Genomic_DNA"/>
</dbReference>
<dbReference type="InterPro" id="IPR032687">
    <property type="entry name" value="AraC-type_N"/>
</dbReference>
<dbReference type="PANTHER" id="PTHR47894:SF1">
    <property type="entry name" value="HTH-TYPE TRANSCRIPTIONAL REGULATOR VQSM"/>
    <property type="match status" value="1"/>
</dbReference>
<dbReference type="SMART" id="SM00342">
    <property type="entry name" value="HTH_ARAC"/>
    <property type="match status" value="1"/>
</dbReference>
<dbReference type="InterPro" id="IPR009057">
    <property type="entry name" value="Homeodomain-like_sf"/>
</dbReference>
<sequence length="356" mass="40129">MGAYYSTLSGWIIPVTRAMKALDIDPNETLEKFNIDPADVNDPEGRICVVSLGNLFEYCNKVVDDREFNIEVARHFHPSALHALGYAIQSAFSLQEALERVSKYKRVVSNCSNMETYEDGDELIVEFVVYRYPDSGRQVLSPDLIESFLATLVQVARDMVGGNLEPLKVQLSTPSPRENSEAVASFFNCPVQYGCERNAIVLDLAACKERCLGNNPVMNQIHMEMLNQFMSRVDKTNLSYLIENKIIEELPMGAPSQSDVAKHLGFSLRNLQRKLSEQGTCYKDILDATRKRLTLSYIKQPHLSISEISYLVGFSNVANFNRAFKRWLGTAPGEYRQSYLSENTISEPDHSAQASR</sequence>
<dbReference type="InterPro" id="IPR020449">
    <property type="entry name" value="Tscrpt_reg_AraC-type_HTH"/>
</dbReference>
<evidence type="ECO:0000256" key="3">
    <source>
        <dbReference type="ARBA" id="ARBA00023163"/>
    </source>
</evidence>
<keyword evidence="6" id="KW-1185">Reference proteome</keyword>
<keyword evidence="1" id="KW-0805">Transcription regulation</keyword>
<evidence type="ECO:0000259" key="4">
    <source>
        <dbReference type="PROSITE" id="PS01124"/>
    </source>
</evidence>
<feature type="domain" description="HTH araC/xylS-type" evidence="4">
    <location>
        <begin position="236"/>
        <end position="338"/>
    </location>
</feature>
<organism evidence="5 6">
    <name type="scientific">Enterovibrio qingdaonensis</name>
    <dbReference type="NCBI Taxonomy" id="2899818"/>
    <lineage>
        <taxon>Bacteria</taxon>
        <taxon>Pseudomonadati</taxon>
        <taxon>Pseudomonadota</taxon>
        <taxon>Gammaproteobacteria</taxon>
        <taxon>Vibrionales</taxon>
        <taxon>Vibrionaceae</taxon>
        <taxon>Enterovibrio</taxon>
    </lineage>
</organism>
<proteinExistence type="predicted"/>
<dbReference type="RefSeq" id="WP_274143424.1">
    <property type="nucleotide sequence ID" value="NZ_JAJUBB010000013.1"/>
</dbReference>
<keyword evidence="3" id="KW-0804">Transcription</keyword>
<dbReference type="Gene3D" id="1.10.10.60">
    <property type="entry name" value="Homeodomain-like"/>
    <property type="match status" value="1"/>
</dbReference>
<protein>
    <submittedName>
        <fullName evidence="5">AraC family transcriptional regulator</fullName>
    </submittedName>
</protein>
<evidence type="ECO:0000256" key="1">
    <source>
        <dbReference type="ARBA" id="ARBA00023015"/>
    </source>
</evidence>
<dbReference type="PROSITE" id="PS01124">
    <property type="entry name" value="HTH_ARAC_FAMILY_2"/>
    <property type="match status" value="1"/>
</dbReference>
<dbReference type="PANTHER" id="PTHR47894">
    <property type="entry name" value="HTH-TYPE TRANSCRIPTIONAL REGULATOR GADX"/>
    <property type="match status" value="1"/>
</dbReference>
<dbReference type="Pfam" id="PF12833">
    <property type="entry name" value="HTH_18"/>
    <property type="match status" value="1"/>
</dbReference>